<dbReference type="Proteomes" id="UP000305654">
    <property type="component" value="Unassembled WGS sequence"/>
</dbReference>
<dbReference type="Pfam" id="PF02955">
    <property type="entry name" value="GSH-S_ATP"/>
    <property type="match status" value="1"/>
</dbReference>
<sequence length="344" mass="38072">MPDTTPRPALKVAVQMDPIESVAIHADSTFAMMLEAQARGHSLWVYQVKQMSLREGRGDRNAPRLDRLTARARPVRVERTLGAHATLGEETVLDLSTMDVVLMRQDPPFDMAYITATHMLEHIHPHTLVVNDPRAVRDAPEKLLVTHFPDLMPPTLVSWDVQAIRAFRAEHRDIIVKPLFGNGGAGVFRLREGDENFSSLLEMFFAASREPLMVQRYEPAVRAGDKRIILVDGHPVGAINRVPPEGEARSNMHVGGVAQRVALTARDEEICRRIGPHLRDHGLIFVGIDVIGDWLTEINVTSPTGLQEIDRFDGINSAGLLWDSIEARRAAGRSAAPETISAPA</sequence>
<comment type="similarity">
    <text evidence="10">Belongs to the prokaryotic GSH synthase family.</text>
</comment>
<dbReference type="NCBIfam" id="NF003573">
    <property type="entry name" value="PRK05246.1"/>
    <property type="match status" value="1"/>
</dbReference>
<evidence type="ECO:0000256" key="7">
    <source>
        <dbReference type="ARBA" id="ARBA00022840"/>
    </source>
</evidence>
<evidence type="ECO:0000256" key="6">
    <source>
        <dbReference type="ARBA" id="ARBA00022741"/>
    </source>
</evidence>
<evidence type="ECO:0000313" key="12">
    <source>
        <dbReference type="EMBL" id="TLU73738.1"/>
    </source>
</evidence>
<feature type="domain" description="ATP-grasp" evidence="11">
    <location>
        <begin position="142"/>
        <end position="326"/>
    </location>
</feature>
<dbReference type="Gene3D" id="3.40.50.20">
    <property type="match status" value="1"/>
</dbReference>
<dbReference type="SUPFAM" id="SSF56059">
    <property type="entry name" value="Glutathione synthetase ATP-binding domain-like"/>
    <property type="match status" value="1"/>
</dbReference>
<keyword evidence="7 10" id="KW-0067">ATP-binding</keyword>
<proteinExistence type="inferred from homology"/>
<dbReference type="UniPathway" id="UPA00142">
    <property type="reaction ID" value="UER00210"/>
</dbReference>
<comment type="cofactor">
    <cofactor evidence="2">
        <name>Mg(2+)</name>
        <dbReference type="ChEBI" id="CHEBI:18420"/>
    </cofactor>
</comment>
<dbReference type="PROSITE" id="PS50975">
    <property type="entry name" value="ATP_GRASP"/>
    <property type="match status" value="1"/>
</dbReference>
<dbReference type="Gene3D" id="3.30.470.20">
    <property type="entry name" value="ATP-grasp fold, B domain"/>
    <property type="match status" value="1"/>
</dbReference>
<dbReference type="InterPro" id="IPR006284">
    <property type="entry name" value="Glut_synth_pro"/>
</dbReference>
<comment type="cofactor">
    <cofactor evidence="1">
        <name>Mn(2+)</name>
        <dbReference type="ChEBI" id="CHEBI:29035"/>
    </cofactor>
</comment>
<evidence type="ECO:0000259" key="11">
    <source>
        <dbReference type="PROSITE" id="PS50975"/>
    </source>
</evidence>
<dbReference type="SUPFAM" id="SSF52440">
    <property type="entry name" value="PreATP-grasp domain"/>
    <property type="match status" value="1"/>
</dbReference>
<dbReference type="GO" id="GO:0004363">
    <property type="term" value="F:glutathione synthase activity"/>
    <property type="evidence" value="ECO:0007669"/>
    <property type="project" value="UniProtKB-UniRule"/>
</dbReference>
<dbReference type="InterPro" id="IPR004218">
    <property type="entry name" value="GSHS_ATP-bd"/>
</dbReference>
<dbReference type="Pfam" id="PF02951">
    <property type="entry name" value="GSH-S_N"/>
    <property type="match status" value="1"/>
</dbReference>
<dbReference type="GO" id="GO:0005737">
    <property type="term" value="C:cytoplasm"/>
    <property type="evidence" value="ECO:0007669"/>
    <property type="project" value="TreeGrafter"/>
</dbReference>
<protein>
    <recommendedName>
        <fullName evidence="10">Glutathione synthetase</fullName>
        <ecNumber evidence="10">6.3.2.3</ecNumber>
    </recommendedName>
    <alternativeName>
        <fullName evidence="10">GSH synthetase</fullName>
        <shortName evidence="10">GSH-S</shortName>
        <shortName evidence="10">GSHase</shortName>
    </alternativeName>
    <alternativeName>
        <fullName evidence="10">Glutathione synthase</fullName>
    </alternativeName>
</protein>
<evidence type="ECO:0000256" key="10">
    <source>
        <dbReference type="HAMAP-Rule" id="MF_00162"/>
    </source>
</evidence>
<evidence type="ECO:0000256" key="5">
    <source>
        <dbReference type="ARBA" id="ARBA00022723"/>
    </source>
</evidence>
<organism evidence="12 13">
    <name type="scientific">Lichenicoccus roseus</name>
    <dbReference type="NCBI Taxonomy" id="2683649"/>
    <lineage>
        <taxon>Bacteria</taxon>
        <taxon>Pseudomonadati</taxon>
        <taxon>Pseudomonadota</taxon>
        <taxon>Alphaproteobacteria</taxon>
        <taxon>Acetobacterales</taxon>
        <taxon>Acetobacteraceae</taxon>
        <taxon>Lichenicoccus</taxon>
    </lineage>
</organism>
<keyword evidence="4 10" id="KW-0317">Glutathione biosynthesis</keyword>
<dbReference type="PANTHER" id="PTHR21621">
    <property type="entry name" value="RIBOSOMAL PROTEIN S6 MODIFICATION PROTEIN"/>
    <property type="match status" value="1"/>
</dbReference>
<dbReference type="EC" id="6.3.2.3" evidence="10"/>
<dbReference type="GO" id="GO:0005524">
    <property type="term" value="F:ATP binding"/>
    <property type="evidence" value="ECO:0007669"/>
    <property type="project" value="UniProtKB-UniRule"/>
</dbReference>
<comment type="catalytic activity">
    <reaction evidence="10">
        <text>gamma-L-glutamyl-L-cysteine + glycine + ATP = glutathione + ADP + phosphate + H(+)</text>
        <dbReference type="Rhea" id="RHEA:13557"/>
        <dbReference type="ChEBI" id="CHEBI:15378"/>
        <dbReference type="ChEBI" id="CHEBI:30616"/>
        <dbReference type="ChEBI" id="CHEBI:43474"/>
        <dbReference type="ChEBI" id="CHEBI:57305"/>
        <dbReference type="ChEBI" id="CHEBI:57925"/>
        <dbReference type="ChEBI" id="CHEBI:58173"/>
        <dbReference type="ChEBI" id="CHEBI:456216"/>
        <dbReference type="EC" id="6.3.2.3"/>
    </reaction>
</comment>
<accession>A0A5R9JHE9</accession>
<dbReference type="Gene3D" id="3.30.1490.20">
    <property type="entry name" value="ATP-grasp fold, A domain"/>
    <property type="match status" value="1"/>
</dbReference>
<comment type="pathway">
    <text evidence="10">Sulfur metabolism; glutathione biosynthesis; glutathione from L-cysteine and L-glutamate: step 2/2.</text>
</comment>
<dbReference type="InterPro" id="IPR011761">
    <property type="entry name" value="ATP-grasp"/>
</dbReference>
<name>A0A5R9JHE9_9PROT</name>
<dbReference type="PANTHER" id="PTHR21621:SF4">
    <property type="entry name" value="GLUTATHIONE SYNTHETASE"/>
    <property type="match status" value="1"/>
</dbReference>
<reference evidence="12 13" key="1">
    <citation type="submission" date="2019-05" db="EMBL/GenBank/DDBJ databases">
        <authorList>
            <person name="Pankratov T."/>
            <person name="Grouzdev D."/>
        </authorList>
    </citation>
    <scope>NUCLEOTIDE SEQUENCE [LARGE SCALE GENOMIC DNA]</scope>
    <source>
        <strain evidence="12 13">KEBCLARHB70R</strain>
    </source>
</reference>
<dbReference type="InterPro" id="IPR013815">
    <property type="entry name" value="ATP_grasp_subdomain_1"/>
</dbReference>
<evidence type="ECO:0000256" key="1">
    <source>
        <dbReference type="ARBA" id="ARBA00001936"/>
    </source>
</evidence>
<evidence type="ECO:0000313" key="13">
    <source>
        <dbReference type="Proteomes" id="UP000305654"/>
    </source>
</evidence>
<dbReference type="NCBIfam" id="TIGR01380">
    <property type="entry name" value="glut_syn"/>
    <property type="match status" value="1"/>
</dbReference>
<keyword evidence="5" id="KW-0479">Metal-binding</keyword>
<dbReference type="RefSeq" id="WP_138323991.1">
    <property type="nucleotide sequence ID" value="NZ_VCDI01000001.1"/>
</dbReference>
<keyword evidence="3 10" id="KW-0436">Ligase</keyword>
<dbReference type="EMBL" id="VCDI01000001">
    <property type="protein sequence ID" value="TLU73738.1"/>
    <property type="molecule type" value="Genomic_DNA"/>
</dbReference>
<evidence type="ECO:0000256" key="4">
    <source>
        <dbReference type="ARBA" id="ARBA00022684"/>
    </source>
</evidence>
<keyword evidence="6 10" id="KW-0547">Nucleotide-binding</keyword>
<evidence type="ECO:0000256" key="3">
    <source>
        <dbReference type="ARBA" id="ARBA00022598"/>
    </source>
</evidence>
<evidence type="ECO:0000256" key="2">
    <source>
        <dbReference type="ARBA" id="ARBA00001946"/>
    </source>
</evidence>
<gene>
    <name evidence="10 12" type="primary">gshB</name>
    <name evidence="12" type="ORF">FE263_00420</name>
</gene>
<dbReference type="AlphaFoldDB" id="A0A5R9JHE9"/>
<dbReference type="HAMAP" id="MF_00162">
    <property type="entry name" value="GSH_S"/>
    <property type="match status" value="1"/>
</dbReference>
<keyword evidence="9" id="KW-0464">Manganese</keyword>
<comment type="caution">
    <text evidence="12">The sequence shown here is derived from an EMBL/GenBank/DDBJ whole genome shotgun (WGS) entry which is preliminary data.</text>
</comment>
<dbReference type="OrthoDB" id="9785415at2"/>
<evidence type="ECO:0000256" key="9">
    <source>
        <dbReference type="ARBA" id="ARBA00023211"/>
    </source>
</evidence>
<dbReference type="InterPro" id="IPR016185">
    <property type="entry name" value="PreATP-grasp_dom_sf"/>
</dbReference>
<dbReference type="InterPro" id="IPR004215">
    <property type="entry name" value="GSHS_N"/>
</dbReference>
<keyword evidence="8" id="KW-0460">Magnesium</keyword>
<evidence type="ECO:0000256" key="8">
    <source>
        <dbReference type="ARBA" id="ARBA00022842"/>
    </source>
</evidence>
<dbReference type="GO" id="GO:0046872">
    <property type="term" value="F:metal ion binding"/>
    <property type="evidence" value="ECO:0007669"/>
    <property type="project" value="UniProtKB-KW"/>
</dbReference>
<keyword evidence="13" id="KW-1185">Reference proteome</keyword>